<proteinExistence type="inferred from homology"/>
<comment type="similarity">
    <text evidence="1 8">Belongs to the peptidase M8 family.</text>
</comment>
<dbReference type="PANTHER" id="PTHR10942">
    <property type="entry name" value="LEISHMANOLYSIN-LIKE PEPTIDASE"/>
    <property type="match status" value="1"/>
</dbReference>
<comment type="caution">
    <text evidence="9">The sequence shown here is derived from an EMBL/GenBank/DDBJ whole genome shotgun (WGS) entry which is preliminary data.</text>
</comment>
<organism evidence="9 10">
    <name type="scientific">Molorchus minor</name>
    <dbReference type="NCBI Taxonomy" id="1323400"/>
    <lineage>
        <taxon>Eukaryota</taxon>
        <taxon>Metazoa</taxon>
        <taxon>Ecdysozoa</taxon>
        <taxon>Arthropoda</taxon>
        <taxon>Hexapoda</taxon>
        <taxon>Insecta</taxon>
        <taxon>Pterygota</taxon>
        <taxon>Neoptera</taxon>
        <taxon>Endopterygota</taxon>
        <taxon>Coleoptera</taxon>
        <taxon>Polyphaga</taxon>
        <taxon>Cucujiformia</taxon>
        <taxon>Chrysomeloidea</taxon>
        <taxon>Cerambycidae</taxon>
        <taxon>Lamiinae</taxon>
        <taxon>Monochamini</taxon>
        <taxon>Molorchus</taxon>
    </lineage>
</organism>
<sequence>MTGTHTQNPKISRISLALMEDTGWYLANYSIAEEMTWGKGLGCDFAIKSCKEWMAQKMGRGSSIHPYCNKVKRDPLQTECTDDRTAVALCNLIKHDQELPKLYQNFDFLQFVESGNEGYYGGSVFLADYCPYIQEFTWRSKNVIVRGSHCQYVENNPKPEKILP</sequence>
<dbReference type="EMBL" id="JAPWTJ010000726">
    <property type="protein sequence ID" value="KAJ8976088.1"/>
    <property type="molecule type" value="Genomic_DNA"/>
</dbReference>
<accession>A0ABQ9JEN5</accession>
<comment type="cofactor">
    <cofactor evidence="8">
        <name>Zn(2+)</name>
        <dbReference type="ChEBI" id="CHEBI:29105"/>
    </cofactor>
    <text evidence="8">Binds 1 zinc ion per subunit.</text>
</comment>
<evidence type="ECO:0000256" key="1">
    <source>
        <dbReference type="ARBA" id="ARBA00005860"/>
    </source>
</evidence>
<evidence type="ECO:0000256" key="2">
    <source>
        <dbReference type="ARBA" id="ARBA00022670"/>
    </source>
</evidence>
<evidence type="ECO:0000256" key="6">
    <source>
        <dbReference type="ARBA" id="ARBA00023049"/>
    </source>
</evidence>
<dbReference type="InterPro" id="IPR001577">
    <property type="entry name" value="Peptidase_M8"/>
</dbReference>
<protein>
    <recommendedName>
        <fullName evidence="7 8">Leishmanolysin-like peptidase</fullName>
        <ecNumber evidence="8">3.4.24.-</ecNumber>
    </recommendedName>
</protein>
<evidence type="ECO:0000256" key="4">
    <source>
        <dbReference type="ARBA" id="ARBA00022801"/>
    </source>
</evidence>
<dbReference type="SUPFAM" id="SSF55486">
    <property type="entry name" value="Metalloproteases ('zincins'), catalytic domain"/>
    <property type="match status" value="1"/>
</dbReference>
<evidence type="ECO:0000256" key="5">
    <source>
        <dbReference type="ARBA" id="ARBA00022833"/>
    </source>
</evidence>
<keyword evidence="2 8" id="KW-0645">Protease</keyword>
<evidence type="ECO:0000256" key="3">
    <source>
        <dbReference type="ARBA" id="ARBA00022723"/>
    </source>
</evidence>
<name>A0ABQ9JEN5_9CUCU</name>
<reference evidence="9" key="1">
    <citation type="journal article" date="2023" name="Insect Mol. Biol.">
        <title>Genome sequencing provides insights into the evolution of gene families encoding plant cell wall-degrading enzymes in longhorned beetles.</title>
        <authorList>
            <person name="Shin N.R."/>
            <person name="Okamura Y."/>
            <person name="Kirsch R."/>
            <person name="Pauchet Y."/>
        </authorList>
    </citation>
    <scope>NUCLEOTIDE SEQUENCE</scope>
    <source>
        <strain evidence="9">MMC_N1</strain>
    </source>
</reference>
<keyword evidence="4 8" id="KW-0378">Hydrolase</keyword>
<dbReference type="Pfam" id="PF01457">
    <property type="entry name" value="Peptidase_M8"/>
    <property type="match status" value="1"/>
</dbReference>
<keyword evidence="6 8" id="KW-0482">Metalloprotease</keyword>
<evidence type="ECO:0000313" key="9">
    <source>
        <dbReference type="EMBL" id="KAJ8976088.1"/>
    </source>
</evidence>
<keyword evidence="10" id="KW-1185">Reference proteome</keyword>
<evidence type="ECO:0000313" key="10">
    <source>
        <dbReference type="Proteomes" id="UP001162164"/>
    </source>
</evidence>
<dbReference type="PANTHER" id="PTHR10942:SF0">
    <property type="entry name" value="LEISHMANOLYSIN-LIKE PEPTIDASE"/>
    <property type="match status" value="1"/>
</dbReference>
<dbReference type="Gene3D" id="3.90.132.10">
    <property type="entry name" value="Leishmanolysin , domain 2"/>
    <property type="match status" value="1"/>
</dbReference>
<evidence type="ECO:0000256" key="8">
    <source>
        <dbReference type="RuleBase" id="RU366077"/>
    </source>
</evidence>
<dbReference type="Proteomes" id="UP001162164">
    <property type="component" value="Unassembled WGS sequence"/>
</dbReference>
<keyword evidence="3 8" id="KW-0479">Metal-binding</keyword>
<evidence type="ECO:0000256" key="7">
    <source>
        <dbReference type="ARBA" id="ARBA00039717"/>
    </source>
</evidence>
<keyword evidence="5 8" id="KW-0862">Zinc</keyword>
<dbReference type="EC" id="3.4.24.-" evidence="8"/>
<dbReference type="Gene3D" id="2.10.55.10">
    <property type="entry name" value="Leishmanolysin domain 3"/>
    <property type="match status" value="1"/>
</dbReference>
<gene>
    <name evidence="9" type="ORF">NQ317_011577</name>
</gene>